<sequence length="235" mass="25329">MAPSSNHLVQKRSLVGKEIYLPLRKTLPLVGVGVVTRITVIEISIACPSRNIDPLSSSPISGAGPSPVVTIESSSRGPTHYLRGYEVDGGSNVTAYFLHAIDDEHVILDCQCQEITNSQSPINTALLGHGSRNETLKPYEWQHAATCSTHRPVTVHIAPLQKARDVPINSFKAEGNRTTRGYEAALCAYQVQCDSVALQKAAEMDRVVLGRAENSPQGSGEFCSIVSALHPARGY</sequence>
<accession>A0A2T3ZG41</accession>
<dbReference type="AlphaFoldDB" id="A0A2T3ZG41"/>
<keyword evidence="2" id="KW-1185">Reference proteome</keyword>
<dbReference type="Proteomes" id="UP000240493">
    <property type="component" value="Unassembled WGS sequence"/>
</dbReference>
<name>A0A2T3ZG41_TRIA4</name>
<organism evidence="1 2">
    <name type="scientific">Trichoderma asperellum (strain ATCC 204424 / CBS 433.97 / NBRC 101777)</name>
    <dbReference type="NCBI Taxonomy" id="1042311"/>
    <lineage>
        <taxon>Eukaryota</taxon>
        <taxon>Fungi</taxon>
        <taxon>Dikarya</taxon>
        <taxon>Ascomycota</taxon>
        <taxon>Pezizomycotina</taxon>
        <taxon>Sordariomycetes</taxon>
        <taxon>Hypocreomycetidae</taxon>
        <taxon>Hypocreales</taxon>
        <taxon>Hypocreaceae</taxon>
        <taxon>Trichoderma</taxon>
    </lineage>
</organism>
<reference evidence="1 2" key="1">
    <citation type="submission" date="2016-07" db="EMBL/GenBank/DDBJ databases">
        <title>Multiple horizontal gene transfer events from other fungi enriched the ability of initially mycotrophic Trichoderma (Ascomycota) to feed on dead plant biomass.</title>
        <authorList>
            <consortium name="DOE Joint Genome Institute"/>
            <person name="Aerts A."/>
            <person name="Atanasova L."/>
            <person name="Chenthamara K."/>
            <person name="Zhang J."/>
            <person name="Grujic M."/>
            <person name="Henrissat B."/>
            <person name="Kuo A."/>
            <person name="Salamov A."/>
            <person name="Lipzen A."/>
            <person name="Labutti K."/>
            <person name="Barry K."/>
            <person name="Miao Y."/>
            <person name="Rahimi M.J."/>
            <person name="Shen Q."/>
            <person name="Grigoriev I.V."/>
            <person name="Kubicek C.P."/>
            <person name="Druzhinina I.S."/>
        </authorList>
    </citation>
    <scope>NUCLEOTIDE SEQUENCE [LARGE SCALE GENOMIC DNA]</scope>
    <source>
        <strain evidence="1 2">CBS 433.97</strain>
    </source>
</reference>
<dbReference type="EMBL" id="KZ679258">
    <property type="protein sequence ID" value="PTB43782.1"/>
    <property type="molecule type" value="Genomic_DNA"/>
</dbReference>
<evidence type="ECO:0000313" key="1">
    <source>
        <dbReference type="EMBL" id="PTB43782.1"/>
    </source>
</evidence>
<proteinExistence type="predicted"/>
<gene>
    <name evidence="1" type="ORF">M441DRAFT_453244</name>
</gene>
<protein>
    <submittedName>
        <fullName evidence="1">Uncharacterized protein</fullName>
    </submittedName>
</protein>
<evidence type="ECO:0000313" key="2">
    <source>
        <dbReference type="Proteomes" id="UP000240493"/>
    </source>
</evidence>